<gene>
    <name evidence="1" type="ORF">GCM10010170_070050</name>
</gene>
<accession>A0ABN3H584</accession>
<protein>
    <recommendedName>
        <fullName evidence="3">SpoVT-AbrB domain-containing protein</fullName>
    </recommendedName>
</protein>
<evidence type="ECO:0008006" key="3">
    <source>
        <dbReference type="Google" id="ProtNLM"/>
    </source>
</evidence>
<organism evidence="1 2">
    <name type="scientific">Dactylosporangium salmoneum</name>
    <dbReference type="NCBI Taxonomy" id="53361"/>
    <lineage>
        <taxon>Bacteria</taxon>
        <taxon>Bacillati</taxon>
        <taxon>Actinomycetota</taxon>
        <taxon>Actinomycetes</taxon>
        <taxon>Micromonosporales</taxon>
        <taxon>Micromonosporaceae</taxon>
        <taxon>Dactylosporangium</taxon>
    </lineage>
</organism>
<evidence type="ECO:0000313" key="2">
    <source>
        <dbReference type="Proteomes" id="UP001501444"/>
    </source>
</evidence>
<evidence type="ECO:0000313" key="1">
    <source>
        <dbReference type="EMBL" id="GAA2369571.1"/>
    </source>
</evidence>
<keyword evidence="2" id="KW-1185">Reference proteome</keyword>
<name>A0ABN3H584_9ACTN</name>
<dbReference type="Proteomes" id="UP001501444">
    <property type="component" value="Unassembled WGS sequence"/>
</dbReference>
<proteinExistence type="predicted"/>
<comment type="caution">
    <text evidence="1">The sequence shown here is derived from an EMBL/GenBank/DDBJ whole genome shotgun (WGS) entry which is preliminary data.</text>
</comment>
<sequence length="136" mass="14473">MTFLPEIAVPQNRAGLPMPALRPPRAVEEVYCVATTVDARGRLADGSPARVLGWSPGQLLTIVVTAGVVQLATAQDSALALTKQGYLRLPSEIRHAIGLVQGDRVLAVARPALDTVMIYSMPVLAELLRPLNGPSR</sequence>
<dbReference type="EMBL" id="BAAARV010000069">
    <property type="protein sequence ID" value="GAA2369571.1"/>
    <property type="molecule type" value="Genomic_DNA"/>
</dbReference>
<reference evidence="1 2" key="1">
    <citation type="journal article" date="2019" name="Int. J. Syst. Evol. Microbiol.">
        <title>The Global Catalogue of Microorganisms (GCM) 10K type strain sequencing project: providing services to taxonomists for standard genome sequencing and annotation.</title>
        <authorList>
            <consortium name="The Broad Institute Genomics Platform"/>
            <consortium name="The Broad Institute Genome Sequencing Center for Infectious Disease"/>
            <person name="Wu L."/>
            <person name="Ma J."/>
        </authorList>
    </citation>
    <scope>NUCLEOTIDE SEQUENCE [LARGE SCALE GENOMIC DNA]</scope>
    <source>
        <strain evidence="1 2">JCM 3272</strain>
    </source>
</reference>